<dbReference type="PANTHER" id="PTHR22925">
    <property type="entry name" value="GLYCOSYL HYDROLASE 43 FAMILY MEMBER"/>
    <property type="match status" value="1"/>
</dbReference>
<dbReference type="EMBL" id="KL584974">
    <property type="protein sequence ID" value="KEQ89174.1"/>
    <property type="molecule type" value="Genomic_DNA"/>
</dbReference>
<accession>A0A074XZW1</accession>
<dbReference type="Gene3D" id="2.60.120.260">
    <property type="entry name" value="Galactose-binding domain-like"/>
    <property type="match status" value="1"/>
</dbReference>
<feature type="chain" id="PRO_5001703885" evidence="1">
    <location>
        <begin position="20"/>
        <end position="557"/>
    </location>
</feature>
<evidence type="ECO:0000313" key="2">
    <source>
        <dbReference type="EMBL" id="KEQ89174.1"/>
    </source>
</evidence>
<dbReference type="InterPro" id="IPR013783">
    <property type="entry name" value="Ig-like_fold"/>
</dbReference>
<proteinExistence type="predicted"/>
<dbReference type="InterPro" id="IPR008979">
    <property type="entry name" value="Galactose-bd-like_sf"/>
</dbReference>
<dbReference type="Pfam" id="PF22633">
    <property type="entry name" value="F5_F8_type_C_2"/>
    <property type="match status" value="1"/>
</dbReference>
<dbReference type="Gene3D" id="2.115.10.20">
    <property type="entry name" value="Glycosyl hydrolase domain, family 43"/>
    <property type="match status" value="1"/>
</dbReference>
<organism evidence="2 3">
    <name type="scientific">Aureobasidium pullulans EXF-150</name>
    <dbReference type="NCBI Taxonomy" id="1043002"/>
    <lineage>
        <taxon>Eukaryota</taxon>
        <taxon>Fungi</taxon>
        <taxon>Dikarya</taxon>
        <taxon>Ascomycota</taxon>
        <taxon>Pezizomycotina</taxon>
        <taxon>Dothideomycetes</taxon>
        <taxon>Dothideomycetidae</taxon>
        <taxon>Dothideales</taxon>
        <taxon>Saccotheciaceae</taxon>
        <taxon>Aureobasidium</taxon>
    </lineage>
</organism>
<evidence type="ECO:0000256" key="1">
    <source>
        <dbReference type="SAM" id="SignalP"/>
    </source>
</evidence>
<reference evidence="2 3" key="1">
    <citation type="journal article" date="2014" name="BMC Genomics">
        <title>Genome sequencing of four Aureobasidium pullulans varieties: biotechnological potential, stress tolerance, and description of new species.</title>
        <authorList>
            <person name="Gostin Ar C."/>
            <person name="Ohm R.A."/>
            <person name="Kogej T."/>
            <person name="Sonjak S."/>
            <person name="Turk M."/>
            <person name="Zajc J."/>
            <person name="Zalar P."/>
            <person name="Grube M."/>
            <person name="Sun H."/>
            <person name="Han J."/>
            <person name="Sharma A."/>
            <person name="Chiniquy J."/>
            <person name="Ngan C.Y."/>
            <person name="Lipzen A."/>
            <person name="Barry K."/>
            <person name="Grigoriev I.V."/>
            <person name="Gunde-Cimerman N."/>
        </authorList>
    </citation>
    <scope>NUCLEOTIDE SEQUENCE [LARGE SCALE GENOMIC DNA]</scope>
    <source>
        <strain evidence="2 3">EXF-150</strain>
    </source>
</reference>
<dbReference type="InterPro" id="IPR023296">
    <property type="entry name" value="Glyco_hydro_beta-prop_sf"/>
</dbReference>
<name>A0A074XZW1_AURPU</name>
<dbReference type="SUPFAM" id="SSF75005">
    <property type="entry name" value="Arabinanase/levansucrase/invertase"/>
    <property type="match status" value="1"/>
</dbReference>
<gene>
    <name evidence="2" type="ORF">M438DRAFT_350619</name>
</gene>
<dbReference type="Proteomes" id="UP000030706">
    <property type="component" value="Unassembled WGS sequence"/>
</dbReference>
<keyword evidence="1" id="KW-0732">Signal</keyword>
<dbReference type="HOGENOM" id="CLU_036310_0_0_1"/>
<feature type="signal peptide" evidence="1">
    <location>
        <begin position="1"/>
        <end position="19"/>
    </location>
</feature>
<dbReference type="PANTHER" id="PTHR22925:SF3">
    <property type="entry name" value="GLYCOSYL HYDROLASE FAMILY PROTEIN 43"/>
    <property type="match status" value="1"/>
</dbReference>
<evidence type="ECO:0000313" key="3">
    <source>
        <dbReference type="Proteomes" id="UP000030706"/>
    </source>
</evidence>
<protein>
    <submittedName>
        <fullName evidence="2">Uncharacterized protein</fullName>
    </submittedName>
</protein>
<dbReference type="STRING" id="1043002.A0A074XZW1"/>
<sequence length="557" mass="60548">MGFISSSTILLLYAHLATADFPSAAQLFQLSGQDTVNNAKLSWQAVAGASIYEVEQRSGDGDFSTVGTTAGNTHDVYDLPLNQPLDWRITARSNQTTIDQSALVSLTPFTPSADYNTYDNTVASDALLKSELVFNKTYYRYDYEAYSNGSFSRFVEKTSSDGYTYTGNRTVLTSTTLCASANYSCKLERQQFLKHPDGHFIMWAHFERSQDYALGQVAVAHASPGGELIFDGAFQPLGHDSRDMTFFADGEDAWLISSTNTNTDMNIYSLTKNWTAVDELLVQVNKAAYREAPAVVKQNGWFYLFTSRAAGWLPSQPQFIAARSMAGPWSAAVDIGNTATFASQSGVVESLPSVQSFMLADRWSANWPIAGGPNRQLALPISSSGAEGFAAYHFYPTVKYSDQVSGAGQGVFGVQEGRILSVGRPSSSNAGSSDISLANDGTQDTPNAFFTPSQVPFWYQIDLGNASTVSRVELSTNMVQGSETYYDFNVTGSADGSSFSLIGSKHDNVDVGFVSVASQSQEKFRYVRLNVNSIENAHNGNEADWARGISEVTVYGQ</sequence>
<dbReference type="CDD" id="cd18822">
    <property type="entry name" value="GH43_CtGH43-like"/>
    <property type="match status" value="1"/>
</dbReference>
<dbReference type="AlphaFoldDB" id="A0A074XZW1"/>
<keyword evidence="3" id="KW-1185">Reference proteome</keyword>
<dbReference type="RefSeq" id="XP_029765361.1">
    <property type="nucleotide sequence ID" value="XM_029906659.1"/>
</dbReference>
<dbReference type="Gene3D" id="2.60.40.10">
    <property type="entry name" value="Immunoglobulins"/>
    <property type="match status" value="1"/>
</dbReference>
<dbReference type="GeneID" id="40748965"/>
<dbReference type="OrthoDB" id="9970295at2759"/>
<dbReference type="SUPFAM" id="SSF49785">
    <property type="entry name" value="Galactose-binding domain-like"/>
    <property type="match status" value="1"/>
</dbReference>